<proteinExistence type="predicted"/>
<keyword evidence="3" id="KW-0597">Phosphoprotein</keyword>
<evidence type="ECO:0000256" key="4">
    <source>
        <dbReference type="ARBA" id="ARBA00022679"/>
    </source>
</evidence>
<feature type="compositionally biased region" description="Low complexity" evidence="12">
    <location>
        <begin position="982"/>
        <end position="994"/>
    </location>
</feature>
<feature type="compositionally biased region" description="Basic and acidic residues" evidence="12">
    <location>
        <begin position="178"/>
        <end position="192"/>
    </location>
</feature>
<dbReference type="PROSITE" id="PS51455">
    <property type="entry name" value="PIPK"/>
    <property type="match status" value="1"/>
</dbReference>
<evidence type="ECO:0000256" key="8">
    <source>
        <dbReference type="ARBA" id="ARBA00078403"/>
    </source>
</evidence>
<dbReference type="GO" id="GO:0046854">
    <property type="term" value="P:phosphatidylinositol phosphate biosynthetic process"/>
    <property type="evidence" value="ECO:0007669"/>
    <property type="project" value="TreeGrafter"/>
</dbReference>
<organism evidence="14 15">
    <name type="scientific">Amniculicola lignicola CBS 123094</name>
    <dbReference type="NCBI Taxonomy" id="1392246"/>
    <lineage>
        <taxon>Eukaryota</taxon>
        <taxon>Fungi</taxon>
        <taxon>Dikarya</taxon>
        <taxon>Ascomycota</taxon>
        <taxon>Pezizomycotina</taxon>
        <taxon>Dothideomycetes</taxon>
        <taxon>Pleosporomycetidae</taxon>
        <taxon>Pleosporales</taxon>
        <taxon>Amniculicolaceae</taxon>
        <taxon>Amniculicola</taxon>
    </lineage>
</organism>
<evidence type="ECO:0000256" key="7">
    <source>
        <dbReference type="ARBA" id="ARBA00022840"/>
    </source>
</evidence>
<dbReference type="SMART" id="SM00330">
    <property type="entry name" value="PIPKc"/>
    <property type="match status" value="1"/>
</dbReference>
<keyword evidence="5 11" id="KW-0547">Nucleotide-binding</keyword>
<dbReference type="FunFam" id="3.30.800.10:FF:000009">
    <property type="entry name" value="Phosphatidylinositol 4-phosphate 5-kinase its3"/>
    <property type="match status" value="1"/>
</dbReference>
<dbReference type="EC" id="2.7.1.68" evidence="2"/>
<dbReference type="PANTHER" id="PTHR23086">
    <property type="entry name" value="PHOSPHATIDYLINOSITOL-4-PHOSPHATE 5-KINASE"/>
    <property type="match status" value="1"/>
</dbReference>
<feature type="compositionally biased region" description="Pro residues" evidence="12">
    <location>
        <begin position="131"/>
        <end position="150"/>
    </location>
</feature>
<evidence type="ECO:0000256" key="12">
    <source>
        <dbReference type="SAM" id="MobiDB-lite"/>
    </source>
</evidence>
<dbReference type="Proteomes" id="UP000799779">
    <property type="component" value="Unassembled WGS sequence"/>
</dbReference>
<feature type="compositionally biased region" description="Basic and acidic residues" evidence="12">
    <location>
        <begin position="302"/>
        <end position="312"/>
    </location>
</feature>
<dbReference type="GO" id="GO:0005524">
    <property type="term" value="F:ATP binding"/>
    <property type="evidence" value="ECO:0007669"/>
    <property type="project" value="UniProtKB-UniRule"/>
</dbReference>
<dbReference type="InterPro" id="IPR027483">
    <property type="entry name" value="PInositol-4-P-4/5-kinase_C_sf"/>
</dbReference>
<feature type="compositionally biased region" description="Polar residues" evidence="12">
    <location>
        <begin position="951"/>
        <end position="963"/>
    </location>
</feature>
<evidence type="ECO:0000256" key="9">
    <source>
        <dbReference type="ARBA" id="ARBA00080374"/>
    </source>
</evidence>
<feature type="region of interest" description="Disordered" evidence="12">
    <location>
        <begin position="898"/>
        <end position="1090"/>
    </location>
</feature>
<protein>
    <recommendedName>
        <fullName evidence="2">1-phosphatidylinositol-4-phosphate 5-kinase</fullName>
        <ecNumber evidence="2">2.7.1.68</ecNumber>
    </recommendedName>
    <alternativeName>
        <fullName evidence="10">1-phosphatidylinositol 4-phosphate kinase</fullName>
    </alternativeName>
    <alternativeName>
        <fullName evidence="8">Diphosphoinositide kinase</fullName>
    </alternativeName>
    <alternativeName>
        <fullName evidence="9">PIP5K</fullName>
    </alternativeName>
</protein>
<dbReference type="CDD" id="cd17303">
    <property type="entry name" value="PIPKc_PIP5K_yeast_like"/>
    <property type="match status" value="1"/>
</dbReference>
<feature type="domain" description="PIPK" evidence="13">
    <location>
        <begin position="477"/>
        <end position="892"/>
    </location>
</feature>
<dbReference type="SUPFAM" id="SSF56104">
    <property type="entry name" value="SAICAR synthase-like"/>
    <property type="match status" value="1"/>
</dbReference>
<keyword evidence="4 11" id="KW-0808">Transferase</keyword>
<feature type="compositionally biased region" description="Basic and acidic residues" evidence="12">
    <location>
        <begin position="1063"/>
        <end position="1077"/>
    </location>
</feature>
<dbReference type="Gene3D" id="3.30.800.10">
    <property type="entry name" value="Phosphatidylinositol Phosphate Kinase II Beta"/>
    <property type="match status" value="1"/>
</dbReference>
<keyword evidence="15" id="KW-1185">Reference proteome</keyword>
<dbReference type="AlphaFoldDB" id="A0A6A5X4D6"/>
<feature type="compositionally biased region" description="Polar residues" evidence="12">
    <location>
        <begin position="207"/>
        <end position="216"/>
    </location>
</feature>
<keyword evidence="6 11" id="KW-0418">Kinase</keyword>
<evidence type="ECO:0000313" key="14">
    <source>
        <dbReference type="EMBL" id="KAF2007737.1"/>
    </source>
</evidence>
<dbReference type="InterPro" id="IPR027484">
    <property type="entry name" value="PInositol-4-P-5-kinase_N"/>
</dbReference>
<dbReference type="OrthoDB" id="20783at2759"/>
<feature type="compositionally biased region" description="Polar residues" evidence="12">
    <location>
        <begin position="313"/>
        <end position="338"/>
    </location>
</feature>
<dbReference type="InterPro" id="IPR023610">
    <property type="entry name" value="PInositol-4/5-P-5/4-kinase"/>
</dbReference>
<evidence type="ECO:0000256" key="3">
    <source>
        <dbReference type="ARBA" id="ARBA00022553"/>
    </source>
</evidence>
<dbReference type="Gene3D" id="3.30.810.10">
    <property type="entry name" value="2-Layer Sandwich"/>
    <property type="match status" value="1"/>
</dbReference>
<comment type="catalytic activity">
    <reaction evidence="1">
        <text>a 1,2-diacyl-sn-glycero-3-phospho-(1D-myo-inositol 4-phosphate) + ATP = a 1,2-diacyl-sn-glycero-3-phospho-(1D-myo-inositol-4,5-bisphosphate) + ADP + H(+)</text>
        <dbReference type="Rhea" id="RHEA:14425"/>
        <dbReference type="ChEBI" id="CHEBI:15378"/>
        <dbReference type="ChEBI" id="CHEBI:30616"/>
        <dbReference type="ChEBI" id="CHEBI:58178"/>
        <dbReference type="ChEBI" id="CHEBI:58456"/>
        <dbReference type="ChEBI" id="CHEBI:456216"/>
        <dbReference type="EC" id="2.7.1.68"/>
    </reaction>
</comment>
<evidence type="ECO:0000256" key="2">
    <source>
        <dbReference type="ARBA" id="ARBA00012172"/>
    </source>
</evidence>
<evidence type="ECO:0000313" key="15">
    <source>
        <dbReference type="Proteomes" id="UP000799779"/>
    </source>
</evidence>
<sequence>MSAVDWPGHVTLKPECCAVEAQGAANNCLIMMRGWCWGVVELRSGPVCRRGSLARPRTKPGQHRKGLSALNLKFIASHSAQNHRHRHSSHVDVSYSARSLPPERVCYPLVCLTIPPVSSAAAPRPALPITPCPHPPTTTPEQPATPPLLPPECCLRRRHSTANSTSRHPHSFPFHTRSSAEKTSLERDHAERLSNGTAPTMNGKLPNGSSAVQSIANGRPVQPPTQGQGKGTSQDEASRDGNRGWSFDIDSPNNKPTEGRGTSGERPTRDDGYFASVFNNETETEDGRRTTHVKLGAMGSHDGTRDARRDPTSTRTNSSDLTKAQTQTAGDTGLQVPNSTYRVSSPPAFNHSTPATNPQPYRLQHRHTLEVPKVSSARARDLHAPHSSTDDVVSASGRFSPNTPTRRRASLSLARRATRSIHSDMHLEEVPQDEDAARWAEHIRQKRASKRKRREDEDDDRVVVGTKVDQNHVNWVTAYNMLTGIRFTVSRTNAKMDRELTDADFETKHKFSFDMWVDPPDPITQLLTSIRTGNELTPSAKYDFKFKDYAPWVFRHLRSTFRLDPADYLVSLTSKYILSELGSPGKSGSFFYFSRDYKYIIKTIHHAEHKFLRKILKDYYNHVQENPNTLLSQFYGLHRVKIPYGRKIHFVVMNNLFPPHRDIHRTFDMKGSTIGRDFKEEELESNPRATLKDLNWLRRGLHLEFGPTKKQIFIEQMQKDVKLLQKLKIMDYSLLIGIHDLERGNEENLRDKTLQVFQPGGEAAEEPTPNALIRTPSKLESARKAKELRQLIKTQKPVPMEQTSNKMPDELHDPKRNFYFYADDGGFRATHEDDQPGEEIYYLGIIDCLTHYSFIKRAEHFFKGLMNEESQISAIPPERYGDRFVKFISGVTKTREAAEREKAEEAENLVNDPALPGVNQTRNERESTEKVMERAEHQAERSRQRGASEDNVPNRQIHNVRSPSTERGELGTTLPVVEEAAESSSTGGRSGRSTDSNMGFPAPPLSHDNTRTLHPPSRDHSHGRPPPTPPKDSGTASEERPPTPPKDTSYVASRHSGPPTPPKEMRRERSRGREKELPMPPSMETIVRVN</sequence>
<reference evidence="14" key="1">
    <citation type="journal article" date="2020" name="Stud. Mycol.">
        <title>101 Dothideomycetes genomes: a test case for predicting lifestyles and emergence of pathogens.</title>
        <authorList>
            <person name="Haridas S."/>
            <person name="Albert R."/>
            <person name="Binder M."/>
            <person name="Bloem J."/>
            <person name="Labutti K."/>
            <person name="Salamov A."/>
            <person name="Andreopoulos B."/>
            <person name="Baker S."/>
            <person name="Barry K."/>
            <person name="Bills G."/>
            <person name="Bluhm B."/>
            <person name="Cannon C."/>
            <person name="Castanera R."/>
            <person name="Culley D."/>
            <person name="Daum C."/>
            <person name="Ezra D."/>
            <person name="Gonzalez J."/>
            <person name="Henrissat B."/>
            <person name="Kuo A."/>
            <person name="Liang C."/>
            <person name="Lipzen A."/>
            <person name="Lutzoni F."/>
            <person name="Magnuson J."/>
            <person name="Mondo S."/>
            <person name="Nolan M."/>
            <person name="Ohm R."/>
            <person name="Pangilinan J."/>
            <person name="Park H.-J."/>
            <person name="Ramirez L."/>
            <person name="Alfaro M."/>
            <person name="Sun H."/>
            <person name="Tritt A."/>
            <person name="Yoshinaga Y."/>
            <person name="Zwiers L.-H."/>
            <person name="Turgeon B."/>
            <person name="Goodwin S."/>
            <person name="Spatafora J."/>
            <person name="Crous P."/>
            <person name="Grigoriev I."/>
        </authorList>
    </citation>
    <scope>NUCLEOTIDE SEQUENCE</scope>
    <source>
        <strain evidence="14">CBS 123094</strain>
    </source>
</reference>
<feature type="region of interest" description="Disordered" evidence="12">
    <location>
        <begin position="131"/>
        <end position="338"/>
    </location>
</feature>
<feature type="compositionally biased region" description="Polar residues" evidence="12">
    <location>
        <begin position="386"/>
        <end position="404"/>
    </location>
</feature>
<evidence type="ECO:0000259" key="13">
    <source>
        <dbReference type="PROSITE" id="PS51455"/>
    </source>
</evidence>
<evidence type="ECO:0000256" key="6">
    <source>
        <dbReference type="ARBA" id="ARBA00022777"/>
    </source>
</evidence>
<dbReference type="InterPro" id="IPR002498">
    <property type="entry name" value="PInositol-4-P-4/5-kinase_core"/>
</dbReference>
<feature type="compositionally biased region" description="Basic and acidic residues" evidence="12">
    <location>
        <begin position="1008"/>
        <end position="1022"/>
    </location>
</feature>
<accession>A0A6A5X4D6</accession>
<evidence type="ECO:0000256" key="1">
    <source>
        <dbReference type="ARBA" id="ARBA00000444"/>
    </source>
</evidence>
<dbReference type="GO" id="GO:0016308">
    <property type="term" value="F:1-phosphatidylinositol-4-phosphate 5-kinase activity"/>
    <property type="evidence" value="ECO:0007669"/>
    <property type="project" value="UniProtKB-EC"/>
</dbReference>
<gene>
    <name evidence="14" type="ORF">P154DRAFT_528421</name>
</gene>
<dbReference type="EMBL" id="ML977556">
    <property type="protein sequence ID" value="KAF2007737.1"/>
    <property type="molecule type" value="Genomic_DNA"/>
</dbReference>
<feature type="compositionally biased region" description="Basic and acidic residues" evidence="12">
    <location>
        <begin position="922"/>
        <end position="948"/>
    </location>
</feature>
<dbReference type="Pfam" id="PF01504">
    <property type="entry name" value="PIP5K"/>
    <property type="match status" value="1"/>
</dbReference>
<evidence type="ECO:0000256" key="5">
    <source>
        <dbReference type="ARBA" id="ARBA00022741"/>
    </source>
</evidence>
<feature type="compositionally biased region" description="Polar residues" evidence="12">
    <location>
        <begin position="224"/>
        <end position="235"/>
    </location>
</feature>
<dbReference type="GO" id="GO:0005886">
    <property type="term" value="C:plasma membrane"/>
    <property type="evidence" value="ECO:0007669"/>
    <property type="project" value="TreeGrafter"/>
</dbReference>
<evidence type="ECO:0000256" key="10">
    <source>
        <dbReference type="ARBA" id="ARBA00082306"/>
    </source>
</evidence>
<keyword evidence="7 11" id="KW-0067">ATP-binding</keyword>
<evidence type="ECO:0000256" key="11">
    <source>
        <dbReference type="PROSITE-ProRule" id="PRU00781"/>
    </source>
</evidence>
<feature type="region of interest" description="Disordered" evidence="12">
    <location>
        <begin position="376"/>
        <end position="411"/>
    </location>
</feature>
<dbReference type="PANTHER" id="PTHR23086:SF8">
    <property type="entry name" value="PHOSPHATIDYLINOSITOL 5-PHOSPHATE 4-KINASE, ISOFORM A"/>
    <property type="match status" value="1"/>
</dbReference>
<name>A0A6A5X4D6_9PLEO</name>